<organism evidence="1">
    <name type="scientific">Arundo donax</name>
    <name type="common">Giant reed</name>
    <name type="synonym">Donax arundinaceus</name>
    <dbReference type="NCBI Taxonomy" id="35708"/>
    <lineage>
        <taxon>Eukaryota</taxon>
        <taxon>Viridiplantae</taxon>
        <taxon>Streptophyta</taxon>
        <taxon>Embryophyta</taxon>
        <taxon>Tracheophyta</taxon>
        <taxon>Spermatophyta</taxon>
        <taxon>Magnoliopsida</taxon>
        <taxon>Liliopsida</taxon>
        <taxon>Poales</taxon>
        <taxon>Poaceae</taxon>
        <taxon>PACMAD clade</taxon>
        <taxon>Arundinoideae</taxon>
        <taxon>Arundineae</taxon>
        <taxon>Arundo</taxon>
    </lineage>
</organism>
<evidence type="ECO:0000313" key="1">
    <source>
        <dbReference type="EMBL" id="JAE39139.1"/>
    </source>
</evidence>
<name>A0A0A9HTL0_ARUDO</name>
<proteinExistence type="predicted"/>
<dbReference type="EMBL" id="GBRH01158757">
    <property type="protein sequence ID" value="JAE39139.1"/>
    <property type="molecule type" value="Transcribed_RNA"/>
</dbReference>
<accession>A0A0A9HTL0</accession>
<reference evidence="1" key="1">
    <citation type="submission" date="2014-09" db="EMBL/GenBank/DDBJ databases">
        <authorList>
            <person name="Magalhaes I.L.F."/>
            <person name="Oliveira U."/>
            <person name="Santos F.R."/>
            <person name="Vidigal T.H.D.A."/>
            <person name="Brescovit A.D."/>
            <person name="Santos A.J."/>
        </authorList>
    </citation>
    <scope>NUCLEOTIDE SEQUENCE</scope>
    <source>
        <tissue evidence="1">Shoot tissue taken approximately 20 cm above the soil surface</tissue>
    </source>
</reference>
<sequence length="16" mass="2063">MFNRDFNQLYTYKHEG</sequence>
<protein>
    <submittedName>
        <fullName evidence="1">ARPC4</fullName>
    </submittedName>
</protein>
<dbReference type="AlphaFoldDB" id="A0A0A9HTL0"/>
<reference evidence="1" key="2">
    <citation type="journal article" date="2015" name="Data Brief">
        <title>Shoot transcriptome of the giant reed, Arundo donax.</title>
        <authorList>
            <person name="Barrero R.A."/>
            <person name="Guerrero F.D."/>
            <person name="Moolhuijzen P."/>
            <person name="Goolsby J.A."/>
            <person name="Tidwell J."/>
            <person name="Bellgard S.E."/>
            <person name="Bellgard M.I."/>
        </authorList>
    </citation>
    <scope>NUCLEOTIDE SEQUENCE</scope>
    <source>
        <tissue evidence="1">Shoot tissue taken approximately 20 cm above the soil surface</tissue>
    </source>
</reference>